<evidence type="ECO:0000259" key="3">
    <source>
        <dbReference type="Pfam" id="PF03184"/>
    </source>
</evidence>
<name>A0A8T1TIV6_CHESE</name>
<dbReference type="GO" id="GO:0005634">
    <property type="term" value="C:nucleus"/>
    <property type="evidence" value="ECO:0007669"/>
    <property type="project" value="TreeGrafter"/>
</dbReference>
<dbReference type="PANTHER" id="PTHR19303:SF52">
    <property type="entry name" value="TIGGER TRANSPOSABLE ELEMENT-DERIVED PROTEIN 6"/>
    <property type="match status" value="1"/>
</dbReference>
<keyword evidence="1" id="KW-0175">Coiled coil</keyword>
<dbReference type="InterPro" id="IPR004875">
    <property type="entry name" value="DDE_SF_endonuclease_dom"/>
</dbReference>
<feature type="region of interest" description="Disordered" evidence="2">
    <location>
        <begin position="225"/>
        <end position="272"/>
    </location>
</feature>
<organism evidence="4 5">
    <name type="scientific">Chelydra serpentina</name>
    <name type="common">Snapping turtle</name>
    <name type="synonym">Testudo serpentina</name>
    <dbReference type="NCBI Taxonomy" id="8475"/>
    <lineage>
        <taxon>Eukaryota</taxon>
        <taxon>Metazoa</taxon>
        <taxon>Chordata</taxon>
        <taxon>Craniata</taxon>
        <taxon>Vertebrata</taxon>
        <taxon>Euteleostomi</taxon>
        <taxon>Archelosauria</taxon>
        <taxon>Testudinata</taxon>
        <taxon>Testudines</taxon>
        <taxon>Cryptodira</taxon>
        <taxon>Durocryptodira</taxon>
        <taxon>Americhelydia</taxon>
        <taxon>Chelydroidea</taxon>
        <taxon>Chelydridae</taxon>
        <taxon>Chelydra</taxon>
    </lineage>
</organism>
<dbReference type="OrthoDB" id="7460902at2759"/>
<evidence type="ECO:0000313" key="5">
    <source>
        <dbReference type="Proteomes" id="UP000765507"/>
    </source>
</evidence>
<evidence type="ECO:0000313" key="4">
    <source>
        <dbReference type="EMBL" id="KAG6940997.1"/>
    </source>
</evidence>
<dbReference type="PANTHER" id="PTHR19303">
    <property type="entry name" value="TRANSPOSON"/>
    <property type="match status" value="1"/>
</dbReference>
<dbReference type="EMBL" id="JAHGAV010000002">
    <property type="protein sequence ID" value="KAG6940997.1"/>
    <property type="molecule type" value="Genomic_DNA"/>
</dbReference>
<dbReference type="Pfam" id="PF03184">
    <property type="entry name" value="DDE_1"/>
    <property type="match status" value="1"/>
</dbReference>
<reference evidence="4 5" key="1">
    <citation type="journal article" date="2020" name="G3 (Bethesda)">
        <title>Draft Genome of the Common Snapping Turtle, Chelydra serpentina, a Model for Phenotypic Plasticity in Reptiles.</title>
        <authorList>
            <person name="Das D."/>
            <person name="Singh S.K."/>
            <person name="Bierstedt J."/>
            <person name="Erickson A."/>
            <person name="Galli G.L.J."/>
            <person name="Crossley D.A. 2nd"/>
            <person name="Rhen T."/>
        </authorList>
    </citation>
    <scope>NUCLEOTIDE SEQUENCE [LARGE SCALE GENOMIC DNA]</scope>
    <source>
        <strain evidence="4">KW</strain>
    </source>
</reference>
<dbReference type="Proteomes" id="UP000765507">
    <property type="component" value="Unassembled WGS sequence"/>
</dbReference>
<dbReference type="AlphaFoldDB" id="A0A8T1TIV6"/>
<evidence type="ECO:0000256" key="2">
    <source>
        <dbReference type="SAM" id="MobiDB-lite"/>
    </source>
</evidence>
<protein>
    <submittedName>
        <fullName evidence="4">Tigger transposable element derived 1</fullName>
    </submittedName>
</protein>
<feature type="non-terminal residue" evidence="4">
    <location>
        <position position="272"/>
    </location>
</feature>
<dbReference type="GO" id="GO:0003677">
    <property type="term" value="F:DNA binding"/>
    <property type="evidence" value="ECO:0007669"/>
    <property type="project" value="TreeGrafter"/>
</dbReference>
<comment type="caution">
    <text evidence="4">The sequence shown here is derived from an EMBL/GenBank/DDBJ whole genome shotgun (WGS) entry which is preliminary data.</text>
</comment>
<accession>A0A8T1TIV6</accession>
<gene>
    <name evidence="4" type="ORF">G0U57_011481</name>
</gene>
<feature type="coiled-coil region" evidence="1">
    <location>
        <begin position="118"/>
        <end position="154"/>
    </location>
</feature>
<keyword evidence="5" id="KW-1185">Reference proteome</keyword>
<proteinExistence type="predicted"/>
<dbReference type="InterPro" id="IPR050863">
    <property type="entry name" value="CenT-Element_Derived"/>
</dbReference>
<feature type="non-terminal residue" evidence="4">
    <location>
        <position position="1"/>
    </location>
</feature>
<feature type="domain" description="DDE-1" evidence="3">
    <location>
        <begin position="3"/>
        <end position="77"/>
    </location>
</feature>
<sequence>PPPPHTTSILQPLDQGVISCFKATYTRLTFSRILTAMDADPNVNVMECWKFFNIADCITYIKQAMDAIKPETVNACWRNLWKDCVNDFKGFPTIDKEAECIVQVARQVGGDGFVVILEEEIEELIEGHRETLTNEELEELIKSSTEDEDDDNEQEEPATWTLHKFSEVFQAAKHLNDFISEYDPSMERSLKITRSITGDLRPYQEMFEVLKRQQRQLPITMFFKKKQPAATSRAEPEPTTSSMTCSLSPEPGPSSPGSTSSHDDLLIVLSGE</sequence>
<evidence type="ECO:0000256" key="1">
    <source>
        <dbReference type="SAM" id="Coils"/>
    </source>
</evidence>